<accession>A0A0H4KK23</accession>
<evidence type="ECO:0000256" key="1">
    <source>
        <dbReference type="ARBA" id="ARBA00022630"/>
    </source>
</evidence>
<dbReference type="EMBL" id="CP011974">
    <property type="protein sequence ID" value="AKO94452.1"/>
    <property type="molecule type" value="Genomic_DNA"/>
</dbReference>
<organism evidence="5 6">
    <name type="scientific">Priestia filamentosa</name>
    <dbReference type="NCBI Taxonomy" id="1402861"/>
    <lineage>
        <taxon>Bacteria</taxon>
        <taxon>Bacillati</taxon>
        <taxon>Bacillota</taxon>
        <taxon>Bacilli</taxon>
        <taxon>Bacillales</taxon>
        <taxon>Bacillaceae</taxon>
        <taxon>Priestia</taxon>
    </lineage>
</organism>
<reference evidence="5 6" key="1">
    <citation type="journal article" date="2015" name="PLoS ONE">
        <title>Genome Sequence of Bacillus endophyticus and Analysis of Its Companion Mechanism in the Ketogulonigenium vulgare-Bacillus Strain Consortium.</title>
        <authorList>
            <person name="Jia N."/>
            <person name="Du J."/>
            <person name="Ding M.Z."/>
            <person name="Gao F."/>
            <person name="Yuan Y.J."/>
        </authorList>
    </citation>
    <scope>NUCLEOTIDE SEQUENCE [LARGE SCALE GENOMIC DNA]</scope>
    <source>
        <strain evidence="5 6">Hbe603</strain>
    </source>
</reference>
<reference evidence="6" key="2">
    <citation type="submission" date="2015-06" db="EMBL/GenBank/DDBJ databases">
        <title>Genome Sequence of Bacillus endophyticus and Analysis of its Companion Mechanism in the Ketogulonigenium vulgare-Bacillus strain Consortium.</title>
        <authorList>
            <person name="Jia N."/>
            <person name="Du J."/>
            <person name="Ding M.-Z."/>
            <person name="Gao F."/>
            <person name="Yuan Y.-J."/>
        </authorList>
    </citation>
    <scope>NUCLEOTIDE SEQUENCE [LARGE SCALE GENOMIC DNA]</scope>
    <source>
        <strain evidence="6">Hbe603</strain>
    </source>
</reference>
<evidence type="ECO:0000256" key="2">
    <source>
        <dbReference type="ARBA" id="ARBA00022643"/>
    </source>
</evidence>
<dbReference type="PANTHER" id="PTHR43408:SF1">
    <property type="entry name" value="FMN REDUCTASE (NADPH)"/>
    <property type="match status" value="1"/>
</dbReference>
<proteinExistence type="predicted"/>
<evidence type="ECO:0000313" key="6">
    <source>
        <dbReference type="Proteomes" id="UP000036202"/>
    </source>
</evidence>
<dbReference type="InterPro" id="IPR020048">
    <property type="entry name" value="NADPH-dep_FMN_reduc_SsuE"/>
</dbReference>
<keyword evidence="2" id="KW-0288">FMN</keyword>
<keyword evidence="1" id="KW-0285">Flavoprotein</keyword>
<dbReference type="GO" id="GO:0008752">
    <property type="term" value="F:FMN reductase [NAD(P)H] activity"/>
    <property type="evidence" value="ECO:0007669"/>
    <property type="project" value="InterPro"/>
</dbReference>
<feature type="domain" description="NADPH-dependent FMN reductase-like" evidence="4">
    <location>
        <begin position="15"/>
        <end position="154"/>
    </location>
</feature>
<dbReference type="NCBIfam" id="TIGR03567">
    <property type="entry name" value="FMN_reduc_SsuE"/>
    <property type="match status" value="1"/>
</dbReference>
<dbReference type="GO" id="GO:0046306">
    <property type="term" value="P:alkanesulfonate catabolic process"/>
    <property type="evidence" value="ECO:0007669"/>
    <property type="project" value="InterPro"/>
</dbReference>
<dbReference type="Gene3D" id="3.40.50.360">
    <property type="match status" value="1"/>
</dbReference>
<evidence type="ECO:0000313" key="5">
    <source>
        <dbReference type="EMBL" id="AKO94452.1"/>
    </source>
</evidence>
<dbReference type="PATRIC" id="fig|135735.6.peg.4553"/>
<keyword evidence="3" id="KW-0560">Oxidoreductase</keyword>
<dbReference type="AlphaFoldDB" id="A0A0H4KK23"/>
<sequence length="192" mass="21126">MKQVLKKGDNNMTNAVIIYGGNSKKSRLKGLFDKAEQYFKKENVLTETVFVSELPAEDLISANFHSQEIIKANEKVANAHIVVVLTPVYKAAYTGILKTYLDLLPQKGLQGKTVVPLVLGGSFGHLLSIDYAIKPVLSALGATNILSGAYVIDIQVEKVNSEHYAIEDEISERIDKLLALSINEEKRTIPVN</sequence>
<keyword evidence="6" id="KW-1185">Reference proteome</keyword>
<dbReference type="Proteomes" id="UP000036202">
    <property type="component" value="Chromosome"/>
</dbReference>
<gene>
    <name evidence="5" type="ORF">BEH_21525</name>
</gene>
<dbReference type="PANTHER" id="PTHR43408">
    <property type="entry name" value="FMN REDUCTASE (NADPH)"/>
    <property type="match status" value="1"/>
</dbReference>
<evidence type="ECO:0000259" key="4">
    <source>
        <dbReference type="Pfam" id="PF03358"/>
    </source>
</evidence>
<dbReference type="Pfam" id="PF03358">
    <property type="entry name" value="FMN_red"/>
    <property type="match status" value="1"/>
</dbReference>
<name>A0A0H4KK23_9BACI</name>
<protein>
    <submittedName>
        <fullName evidence="5">FMN reductase (NADPH)</fullName>
    </submittedName>
</protein>
<evidence type="ECO:0000256" key="3">
    <source>
        <dbReference type="ARBA" id="ARBA00023002"/>
    </source>
</evidence>
<dbReference type="KEGG" id="beo:BEH_21525"/>
<dbReference type="InterPro" id="IPR005025">
    <property type="entry name" value="FMN_Rdtase-like_dom"/>
</dbReference>
<dbReference type="InterPro" id="IPR051814">
    <property type="entry name" value="NAD(P)H-dep_FMN_reductase"/>
</dbReference>
<dbReference type="InterPro" id="IPR029039">
    <property type="entry name" value="Flavoprotein-like_sf"/>
</dbReference>
<dbReference type="SUPFAM" id="SSF52218">
    <property type="entry name" value="Flavoproteins"/>
    <property type="match status" value="1"/>
</dbReference>